<gene>
    <name evidence="6" type="ORF">SAMN04489732_10546</name>
</gene>
<keyword evidence="3" id="KW-0520">NAD</keyword>
<dbReference type="Pfam" id="PF02146">
    <property type="entry name" value="SIR2"/>
    <property type="match status" value="1"/>
</dbReference>
<dbReference type="EC" id="2.3.1.286" evidence="1"/>
<dbReference type="InterPro" id="IPR003000">
    <property type="entry name" value="Sirtuin"/>
</dbReference>
<dbReference type="EMBL" id="FOEF01000005">
    <property type="protein sequence ID" value="SEP25013.1"/>
    <property type="molecule type" value="Genomic_DNA"/>
</dbReference>
<dbReference type="AlphaFoldDB" id="A0A1H8WBX3"/>
<keyword evidence="2" id="KW-0808">Transferase</keyword>
<dbReference type="SUPFAM" id="SSF52467">
    <property type="entry name" value="DHS-like NAD/FAD-binding domain"/>
    <property type="match status" value="1"/>
</dbReference>
<evidence type="ECO:0000313" key="6">
    <source>
        <dbReference type="EMBL" id="SEP25013.1"/>
    </source>
</evidence>
<dbReference type="Gene3D" id="3.30.1600.10">
    <property type="entry name" value="SIR2/SIRT2 'Small Domain"/>
    <property type="match status" value="1"/>
</dbReference>
<evidence type="ECO:0000256" key="2">
    <source>
        <dbReference type="ARBA" id="ARBA00022679"/>
    </source>
</evidence>
<dbReference type="InterPro" id="IPR050134">
    <property type="entry name" value="NAD-dep_sirtuin_deacylases"/>
</dbReference>
<dbReference type="STRING" id="394193.SAMN04489732_10546"/>
<dbReference type="OrthoDB" id="9800582at2"/>
<dbReference type="Proteomes" id="UP000198582">
    <property type="component" value="Unassembled WGS sequence"/>
</dbReference>
<dbReference type="RefSeq" id="WP_091617169.1">
    <property type="nucleotide sequence ID" value="NZ_FOEF01000005.1"/>
</dbReference>
<keyword evidence="7" id="KW-1185">Reference proteome</keyword>
<dbReference type="PANTHER" id="PTHR11085">
    <property type="entry name" value="NAD-DEPENDENT PROTEIN DEACYLASE SIRTUIN-5, MITOCHONDRIAL-RELATED"/>
    <property type="match status" value="1"/>
</dbReference>
<accession>A0A1H8WBX3</accession>
<dbReference type="PROSITE" id="PS50305">
    <property type="entry name" value="SIRTUIN"/>
    <property type="match status" value="1"/>
</dbReference>
<dbReference type="GO" id="GO:0070403">
    <property type="term" value="F:NAD+ binding"/>
    <property type="evidence" value="ECO:0007669"/>
    <property type="project" value="InterPro"/>
</dbReference>
<evidence type="ECO:0000256" key="4">
    <source>
        <dbReference type="PROSITE-ProRule" id="PRU00236"/>
    </source>
</evidence>
<name>A0A1H8WBX3_9PSEU</name>
<dbReference type="InterPro" id="IPR026590">
    <property type="entry name" value="Ssirtuin_cat_dom"/>
</dbReference>
<reference evidence="6 7" key="1">
    <citation type="submission" date="2016-10" db="EMBL/GenBank/DDBJ databases">
        <authorList>
            <person name="de Groot N.N."/>
        </authorList>
    </citation>
    <scope>NUCLEOTIDE SEQUENCE [LARGE SCALE GENOMIC DNA]</scope>
    <source>
        <strain evidence="6 7">DSM 44993</strain>
    </source>
</reference>
<organism evidence="6 7">
    <name type="scientific">Amycolatopsis saalfeldensis</name>
    <dbReference type="NCBI Taxonomy" id="394193"/>
    <lineage>
        <taxon>Bacteria</taxon>
        <taxon>Bacillati</taxon>
        <taxon>Actinomycetota</taxon>
        <taxon>Actinomycetes</taxon>
        <taxon>Pseudonocardiales</taxon>
        <taxon>Pseudonocardiaceae</taxon>
        <taxon>Amycolatopsis</taxon>
    </lineage>
</organism>
<comment type="caution">
    <text evidence="4">Lacks conserved residue(s) required for the propagation of feature annotation.</text>
</comment>
<dbReference type="InterPro" id="IPR029035">
    <property type="entry name" value="DHS-like_NAD/FAD-binding_dom"/>
</dbReference>
<evidence type="ECO:0000256" key="1">
    <source>
        <dbReference type="ARBA" id="ARBA00012928"/>
    </source>
</evidence>
<evidence type="ECO:0000313" key="7">
    <source>
        <dbReference type="Proteomes" id="UP000198582"/>
    </source>
</evidence>
<protein>
    <recommendedName>
        <fullName evidence="1">protein acetyllysine N-acetyltransferase</fullName>
        <ecNumber evidence="1">2.3.1.286</ecNumber>
    </recommendedName>
</protein>
<dbReference type="InterPro" id="IPR026591">
    <property type="entry name" value="Sirtuin_cat_small_dom_sf"/>
</dbReference>
<dbReference type="GO" id="GO:0017136">
    <property type="term" value="F:histone deacetylase activity, NAD-dependent"/>
    <property type="evidence" value="ECO:0007669"/>
    <property type="project" value="TreeGrafter"/>
</dbReference>
<evidence type="ECO:0000256" key="3">
    <source>
        <dbReference type="ARBA" id="ARBA00023027"/>
    </source>
</evidence>
<dbReference type="PANTHER" id="PTHR11085:SF4">
    <property type="entry name" value="NAD-DEPENDENT PROTEIN DEACYLASE"/>
    <property type="match status" value="1"/>
</dbReference>
<sequence>MSEELTRAAELIHGAGALLVCAGAGMGVDSGLPDFRGGEGFWRAYPPYAQLGLRFEELADPRHFADDPELAWGFYGHRLALYRRTVPHRGFELLRAWGEAKPGGARVFTSNVDGQFQAAGFPRVAEAHGSIHHLQCVDGCADEIWPASDVDIDIDEATMRARPPLPSCPRCGGLARPNILMFGDFSWVPHRSEEQLDELTAWRREHRDLVVVELGAGQAVPTVRRYAELASAANGALVRINPREPEVRHGRGVSIAAGALETLLSLG</sequence>
<proteinExistence type="predicted"/>
<evidence type="ECO:0000259" key="5">
    <source>
        <dbReference type="PROSITE" id="PS50305"/>
    </source>
</evidence>
<feature type="domain" description="Deacetylase sirtuin-type" evidence="5">
    <location>
        <begin position="1"/>
        <end position="266"/>
    </location>
</feature>
<dbReference type="Gene3D" id="3.40.50.1220">
    <property type="entry name" value="TPP-binding domain"/>
    <property type="match status" value="1"/>
</dbReference>